<organism evidence="1">
    <name type="scientific">Manihot esculenta</name>
    <name type="common">Cassava</name>
    <name type="synonym">Jatropha manihot</name>
    <dbReference type="NCBI Taxonomy" id="3983"/>
    <lineage>
        <taxon>Eukaryota</taxon>
        <taxon>Viridiplantae</taxon>
        <taxon>Streptophyta</taxon>
        <taxon>Embryophyta</taxon>
        <taxon>Tracheophyta</taxon>
        <taxon>Spermatophyta</taxon>
        <taxon>Magnoliopsida</taxon>
        <taxon>eudicotyledons</taxon>
        <taxon>Gunneridae</taxon>
        <taxon>Pentapetalae</taxon>
        <taxon>rosids</taxon>
        <taxon>fabids</taxon>
        <taxon>Malpighiales</taxon>
        <taxon>Euphorbiaceae</taxon>
        <taxon>Crotonoideae</taxon>
        <taxon>Manihoteae</taxon>
        <taxon>Manihot</taxon>
    </lineage>
</organism>
<dbReference type="EMBL" id="CM004399">
    <property type="protein sequence ID" value="OAY32975.1"/>
    <property type="molecule type" value="Genomic_DNA"/>
</dbReference>
<reference evidence="1" key="1">
    <citation type="submission" date="2016-02" db="EMBL/GenBank/DDBJ databases">
        <title>WGS assembly of Manihot esculenta.</title>
        <authorList>
            <person name="Bredeson J.V."/>
            <person name="Prochnik S.E."/>
            <person name="Lyons J.B."/>
            <person name="Schmutz J."/>
            <person name="Grimwood J."/>
            <person name="Vrebalov J."/>
            <person name="Bart R.S."/>
            <person name="Amuge T."/>
            <person name="Ferguson M.E."/>
            <person name="Green R."/>
            <person name="Putnam N."/>
            <person name="Stites J."/>
            <person name="Rounsley S."/>
            <person name="Rokhsar D.S."/>
        </authorList>
    </citation>
    <scope>NUCLEOTIDE SEQUENCE [LARGE SCALE GENOMIC DNA]</scope>
    <source>
        <tissue evidence="1">Leaf</tissue>
    </source>
</reference>
<protein>
    <submittedName>
        <fullName evidence="1">Uncharacterized protein</fullName>
    </submittedName>
</protein>
<accession>A0A2C9UPG7</accession>
<dbReference type="AlphaFoldDB" id="A0A2C9UPG7"/>
<sequence>MSSLYLSRLLWHKESKAPTACSMLTSDPSSTISTRVKIPPSVSEIAICPSSELETSSSRAVAFSANFEYFLQSLRSLIRGETALASAIG</sequence>
<evidence type="ECO:0000313" key="1">
    <source>
        <dbReference type="EMBL" id="OAY32975.1"/>
    </source>
</evidence>
<proteinExistence type="predicted"/>
<name>A0A2C9UPG7_MANES</name>
<gene>
    <name evidence="1" type="ORF">MANES_13G060200</name>
</gene>